<dbReference type="eggNOG" id="COG0501">
    <property type="taxonomic scope" value="Bacteria"/>
</dbReference>
<feature type="transmembrane region" description="Helical" evidence="1">
    <location>
        <begin position="38"/>
        <end position="59"/>
    </location>
</feature>
<dbReference type="EMBL" id="CP003607">
    <property type="protein sequence ID" value="AFY81316.1"/>
    <property type="molecule type" value="Genomic_DNA"/>
</dbReference>
<name>K9TGS4_9CYAN</name>
<keyword evidence="1" id="KW-0812">Transmembrane</keyword>
<evidence type="ECO:0000313" key="3">
    <source>
        <dbReference type="Proteomes" id="UP000010367"/>
    </source>
</evidence>
<evidence type="ECO:0000256" key="1">
    <source>
        <dbReference type="SAM" id="Phobius"/>
    </source>
</evidence>
<dbReference type="KEGG" id="oac:Oscil6304_1619"/>
<feature type="transmembrane region" description="Helical" evidence="1">
    <location>
        <begin position="12"/>
        <end position="32"/>
    </location>
</feature>
<keyword evidence="1" id="KW-0472">Membrane</keyword>
<protein>
    <submittedName>
        <fullName evidence="2">Uncharacterized protein</fullName>
    </submittedName>
</protein>
<proteinExistence type="predicted"/>
<evidence type="ECO:0000313" key="2">
    <source>
        <dbReference type="EMBL" id="AFY81316.1"/>
    </source>
</evidence>
<reference evidence="2 3" key="1">
    <citation type="submission" date="2012-06" db="EMBL/GenBank/DDBJ databases">
        <title>Finished chromosome of genome of Oscillatoria acuminata PCC 6304.</title>
        <authorList>
            <consortium name="US DOE Joint Genome Institute"/>
            <person name="Gugger M."/>
            <person name="Coursin T."/>
            <person name="Rippka R."/>
            <person name="Tandeau De Marsac N."/>
            <person name="Huntemann M."/>
            <person name="Wei C.-L."/>
            <person name="Han J."/>
            <person name="Detter J.C."/>
            <person name="Han C."/>
            <person name="Tapia R."/>
            <person name="Davenport K."/>
            <person name="Daligault H."/>
            <person name="Erkkila T."/>
            <person name="Gu W."/>
            <person name="Munk A.C.C."/>
            <person name="Teshima H."/>
            <person name="Xu Y."/>
            <person name="Chain P."/>
            <person name="Chen A."/>
            <person name="Krypides N."/>
            <person name="Mavromatis K."/>
            <person name="Markowitz V."/>
            <person name="Szeto E."/>
            <person name="Ivanova N."/>
            <person name="Mikhailova N."/>
            <person name="Ovchinnikova G."/>
            <person name="Pagani I."/>
            <person name="Pati A."/>
            <person name="Goodwin L."/>
            <person name="Peters L."/>
            <person name="Pitluck S."/>
            <person name="Woyke T."/>
            <person name="Kerfeld C."/>
        </authorList>
    </citation>
    <scope>NUCLEOTIDE SEQUENCE [LARGE SCALE GENOMIC DNA]</scope>
    <source>
        <strain evidence="2 3">PCC 6304</strain>
    </source>
</reference>
<keyword evidence="1" id="KW-1133">Transmembrane helix</keyword>
<feature type="transmembrane region" description="Helical" evidence="1">
    <location>
        <begin position="71"/>
        <end position="93"/>
    </location>
</feature>
<accession>K9TGS4</accession>
<keyword evidence="3" id="KW-1185">Reference proteome</keyword>
<dbReference type="AlphaFoldDB" id="K9TGS4"/>
<gene>
    <name evidence="2" type="ORF">Oscil6304_1619</name>
</gene>
<dbReference type="HOGENOM" id="CLU_635908_0_0_3"/>
<dbReference type="Proteomes" id="UP000010367">
    <property type="component" value="Chromosome"/>
</dbReference>
<dbReference type="InParanoid" id="K9TGS4"/>
<organism evidence="2 3">
    <name type="scientific">Oscillatoria acuminata PCC 6304</name>
    <dbReference type="NCBI Taxonomy" id="56110"/>
    <lineage>
        <taxon>Bacteria</taxon>
        <taxon>Bacillati</taxon>
        <taxon>Cyanobacteriota</taxon>
        <taxon>Cyanophyceae</taxon>
        <taxon>Oscillatoriophycideae</taxon>
        <taxon>Oscillatoriales</taxon>
        <taxon>Oscillatoriaceae</taxon>
        <taxon>Oscillatoria</taxon>
    </lineage>
</organism>
<sequence>MKLYRPSNKVSFYGLQWLIGASLLGGITIGAITFLLSYLIYFAFIFPIAMGIIGGKVMTYAIHKGKVRNPLLSSLFAGVSGLAIYSSLFWGAYWRFQQRFTQFLSPLEQEIFYSSDKSIDEYLQEKTGKPGFLGYVKYSAQKAVVIQKAVKGDFAFNETLNWLYWLVELSIIEGIIVTFSYSAAKKPFCEACDMWYSQPERVGNVKGRFYRNFLTLIQDENYFKAAELVKANTHPYSPSIEVELQRCPCCQTSDVVMKLSRVGLDAQGGLTFKPIQVGIITQHQAQQFIELSHPQLLEKLEDSAAILPDEAGILVAEERTTVKDSDEFLSHGLQDSQIEQVVQQLAQYRAIKTAYFLQKKVQTLPEKPVYILGFVRRRPLGYESDIADIKIVHQLYGEMELPEQTLIVDLKKHKKIAKKIQQVPGSMIYKS</sequence>